<dbReference type="InterPro" id="IPR002347">
    <property type="entry name" value="SDR_fam"/>
</dbReference>
<evidence type="ECO:0000256" key="1">
    <source>
        <dbReference type="ARBA" id="ARBA00006484"/>
    </source>
</evidence>
<dbReference type="PANTHER" id="PTHR24321">
    <property type="entry name" value="DEHYDROGENASES, SHORT CHAIN"/>
    <property type="match status" value="1"/>
</dbReference>
<accession>A0A7G7BWC2</accession>
<dbReference type="SUPFAM" id="SSF51735">
    <property type="entry name" value="NAD(P)-binding Rossmann-fold domains"/>
    <property type="match status" value="1"/>
</dbReference>
<dbReference type="EMBL" id="CP045703">
    <property type="protein sequence ID" value="QNE79637.1"/>
    <property type="molecule type" value="Genomic_DNA"/>
</dbReference>
<dbReference type="GO" id="GO:0016491">
    <property type="term" value="F:oxidoreductase activity"/>
    <property type="evidence" value="ECO:0007669"/>
    <property type="project" value="UniProtKB-KW"/>
</dbReference>
<geneLocation type="plasmid" evidence="4 5">
    <name>unnamed1</name>
</geneLocation>
<keyword evidence="5" id="KW-1185">Reference proteome</keyword>
<dbReference type="AlphaFoldDB" id="A0A7G7BWC2"/>
<feature type="compositionally biased region" description="Polar residues" evidence="3">
    <location>
        <begin position="32"/>
        <end position="42"/>
    </location>
</feature>
<name>A0A7G7BWC2_9ACTN</name>
<reference evidence="5" key="1">
    <citation type="submission" date="2019-10" db="EMBL/GenBank/DDBJ databases">
        <title>Antimicrobial potential of Antarctic Bacteria.</title>
        <authorList>
            <person name="Benaud N."/>
            <person name="Edwards R.J."/>
            <person name="Ferrari B.C."/>
        </authorList>
    </citation>
    <scope>NUCLEOTIDE SEQUENCE [LARGE SCALE GENOMIC DNA]</scope>
    <source>
        <strain evidence="5">NBSH44</strain>
        <plasmid evidence="5">unnamed1</plasmid>
    </source>
</reference>
<organism evidence="4 5">
    <name type="scientific">Streptomyces finlayi</name>
    <dbReference type="NCBI Taxonomy" id="67296"/>
    <lineage>
        <taxon>Bacteria</taxon>
        <taxon>Bacillati</taxon>
        <taxon>Actinomycetota</taxon>
        <taxon>Actinomycetes</taxon>
        <taxon>Kitasatosporales</taxon>
        <taxon>Streptomycetaceae</taxon>
        <taxon>Streptomyces</taxon>
    </lineage>
</organism>
<gene>
    <name evidence="4" type="ORF">F0344_34855</name>
</gene>
<dbReference type="Pfam" id="PF13561">
    <property type="entry name" value="adh_short_C2"/>
    <property type="match status" value="1"/>
</dbReference>
<dbReference type="FunFam" id="3.40.50.720:FF:000084">
    <property type="entry name" value="Short-chain dehydrogenase reductase"/>
    <property type="match status" value="1"/>
</dbReference>
<evidence type="ECO:0000313" key="5">
    <source>
        <dbReference type="Proteomes" id="UP000515307"/>
    </source>
</evidence>
<dbReference type="KEGG" id="sfiy:F0344_34855"/>
<proteinExistence type="inferred from homology"/>
<dbReference type="PRINTS" id="PR00081">
    <property type="entry name" value="GDHRDH"/>
</dbReference>
<sequence>MSAGTSRLFTNSRNSAACSTESSIPRDPAIQDQVTPTESRNTSGIGAAAGRLFAAEGASVVLMARREKPLLALAEEIAALGGLAVAVAGDVTSERDVERVLSVAVDTFGGLDAAFNNAGWGSRGTELHETDNAVYDQIMNVNVRGVWNCLRRQIPLMLAQGSGGTIVNTSGTAGIFATGALAPYVAAKHAVPGLTKAAAAEYGARGIRVNALVVGSTRIELTEQAASGTPKRVSGTRAIQHRMAEPSEVAQAAAWLCSDRSSFVTGGAVPVDGGCSAV</sequence>
<dbReference type="PANTHER" id="PTHR24321:SF8">
    <property type="entry name" value="ESTRADIOL 17-BETA-DEHYDROGENASE 8-RELATED"/>
    <property type="match status" value="1"/>
</dbReference>
<evidence type="ECO:0000256" key="2">
    <source>
        <dbReference type="ARBA" id="ARBA00023002"/>
    </source>
</evidence>
<comment type="similarity">
    <text evidence="1">Belongs to the short-chain dehydrogenases/reductases (SDR) family.</text>
</comment>
<evidence type="ECO:0000256" key="3">
    <source>
        <dbReference type="SAM" id="MobiDB-lite"/>
    </source>
</evidence>
<protein>
    <submittedName>
        <fullName evidence="4">SDR family oxidoreductase</fullName>
    </submittedName>
</protein>
<dbReference type="Proteomes" id="UP000515307">
    <property type="component" value="Plasmid unnamed1"/>
</dbReference>
<feature type="compositionally biased region" description="Polar residues" evidence="3">
    <location>
        <begin position="1"/>
        <end position="23"/>
    </location>
</feature>
<keyword evidence="4" id="KW-0614">Plasmid</keyword>
<evidence type="ECO:0000313" key="4">
    <source>
        <dbReference type="EMBL" id="QNE79637.1"/>
    </source>
</evidence>
<feature type="region of interest" description="Disordered" evidence="3">
    <location>
        <begin position="1"/>
        <end position="42"/>
    </location>
</feature>
<dbReference type="InterPro" id="IPR036291">
    <property type="entry name" value="NAD(P)-bd_dom_sf"/>
</dbReference>
<dbReference type="CDD" id="cd05233">
    <property type="entry name" value="SDR_c"/>
    <property type="match status" value="1"/>
</dbReference>
<dbReference type="Gene3D" id="3.40.50.720">
    <property type="entry name" value="NAD(P)-binding Rossmann-like Domain"/>
    <property type="match status" value="1"/>
</dbReference>
<keyword evidence="2" id="KW-0560">Oxidoreductase</keyword>
<dbReference type="PRINTS" id="PR00080">
    <property type="entry name" value="SDRFAMILY"/>
</dbReference>